<dbReference type="Proteomes" id="UP000011554">
    <property type="component" value="Unassembled WGS sequence"/>
</dbReference>
<evidence type="ECO:0000313" key="4">
    <source>
        <dbReference type="Proteomes" id="UP000011554"/>
    </source>
</evidence>
<evidence type="ECO:0000313" key="3">
    <source>
        <dbReference type="EMBL" id="ELZ04966.1"/>
    </source>
</evidence>
<sequence>MMRLNRRSVPNVDSNADKCSTSRPSVRAADGVRSAGRHACSYGPAGRRAGMSATRDAILDHLGTIPDRSDPAVETVSTTAADGFERRLVEYDIEPGERARAYLLVPDDVDTGDERPGVLAVHPHAGEFAVGKSDPAGLSETAAYHYGVECCRRGHVVCCPDLLCFEDRRPAERERTAGTAPAGADYEKFVAMDRLLRGSSLQAKYLSDLAAALDILEAHDSVAPDSLGVLGHSLGGQEAAWVAWFDDRVDAAVVSSGAARLAAVQREQITHNFALYVPELLTVGDMDDVLADAAPTPLLVTHGTEDGIFPPDSVRRLGDTVSDAYADAGVSERFELTFFDGGHEFPADVRSNAYAWLDRWLDR</sequence>
<feature type="region of interest" description="Disordered" evidence="1">
    <location>
        <begin position="1"/>
        <end position="33"/>
    </location>
</feature>
<feature type="compositionally biased region" description="Polar residues" evidence="1">
    <location>
        <begin position="11"/>
        <end position="24"/>
    </location>
</feature>
<dbReference type="AlphaFoldDB" id="M0B235"/>
<gene>
    <name evidence="3" type="ORF">C481_03417</name>
</gene>
<dbReference type="SUPFAM" id="SSF53474">
    <property type="entry name" value="alpha/beta-Hydrolases"/>
    <property type="match status" value="1"/>
</dbReference>
<dbReference type="InterPro" id="IPR029058">
    <property type="entry name" value="AB_hydrolase_fold"/>
</dbReference>
<evidence type="ECO:0000256" key="1">
    <source>
        <dbReference type="SAM" id="MobiDB-lite"/>
    </source>
</evidence>
<dbReference type="GO" id="GO:0016787">
    <property type="term" value="F:hydrolase activity"/>
    <property type="evidence" value="ECO:0007669"/>
    <property type="project" value="InterPro"/>
</dbReference>
<proteinExistence type="predicted"/>
<dbReference type="eggNOG" id="arCOG01646">
    <property type="taxonomic scope" value="Archaea"/>
</dbReference>
<dbReference type="PATRIC" id="fig|29540.5.peg.695"/>
<dbReference type="Pfam" id="PF01738">
    <property type="entry name" value="DLH"/>
    <property type="match status" value="1"/>
</dbReference>
<dbReference type="InterPro" id="IPR002925">
    <property type="entry name" value="Dienelactn_hydro"/>
</dbReference>
<dbReference type="PANTHER" id="PTHR22946:SF0">
    <property type="entry name" value="DIENELACTONE HYDROLASE DOMAIN-CONTAINING PROTEIN"/>
    <property type="match status" value="1"/>
</dbReference>
<dbReference type="Gene3D" id="3.40.50.1820">
    <property type="entry name" value="alpha/beta hydrolase"/>
    <property type="match status" value="1"/>
</dbReference>
<keyword evidence="4" id="KW-1185">Reference proteome</keyword>
<dbReference type="EMBL" id="AOIO01000010">
    <property type="protein sequence ID" value="ELZ04966.1"/>
    <property type="molecule type" value="Genomic_DNA"/>
</dbReference>
<evidence type="ECO:0000259" key="2">
    <source>
        <dbReference type="Pfam" id="PF01738"/>
    </source>
</evidence>
<comment type="caution">
    <text evidence="3">The sequence shown here is derived from an EMBL/GenBank/DDBJ whole genome shotgun (WGS) entry which is preliminary data.</text>
</comment>
<organism evidence="3 4">
    <name type="scientific">Natrialba asiatica (strain ATCC 700177 / DSM 12278 / JCM 9576 / FERM P-10747 / NBRC 102637 / 172P1)</name>
    <dbReference type="NCBI Taxonomy" id="29540"/>
    <lineage>
        <taxon>Archaea</taxon>
        <taxon>Methanobacteriati</taxon>
        <taxon>Methanobacteriota</taxon>
        <taxon>Stenosarchaea group</taxon>
        <taxon>Halobacteria</taxon>
        <taxon>Halobacteriales</taxon>
        <taxon>Natrialbaceae</taxon>
        <taxon>Natrialba</taxon>
    </lineage>
</organism>
<feature type="domain" description="Dienelactone hydrolase" evidence="2">
    <location>
        <begin position="151"/>
        <end position="357"/>
    </location>
</feature>
<name>M0B235_NATA1</name>
<accession>M0B235</accession>
<dbReference type="InterPro" id="IPR050261">
    <property type="entry name" value="FrsA_esterase"/>
</dbReference>
<protein>
    <recommendedName>
        <fullName evidence="2">Dienelactone hydrolase domain-containing protein</fullName>
    </recommendedName>
</protein>
<dbReference type="STRING" id="29540.C481_03417"/>
<dbReference type="PANTHER" id="PTHR22946">
    <property type="entry name" value="DIENELACTONE HYDROLASE DOMAIN-CONTAINING PROTEIN-RELATED"/>
    <property type="match status" value="1"/>
</dbReference>
<reference evidence="3 4" key="1">
    <citation type="journal article" date="2014" name="PLoS Genet.">
        <title>Phylogenetically driven sequencing of extremely halophilic archaea reveals strategies for static and dynamic osmo-response.</title>
        <authorList>
            <person name="Becker E.A."/>
            <person name="Seitzer P.M."/>
            <person name="Tritt A."/>
            <person name="Larsen D."/>
            <person name="Krusor M."/>
            <person name="Yao A.I."/>
            <person name="Wu D."/>
            <person name="Madern D."/>
            <person name="Eisen J.A."/>
            <person name="Darling A.E."/>
            <person name="Facciotti M.T."/>
        </authorList>
    </citation>
    <scope>NUCLEOTIDE SEQUENCE [LARGE SCALE GENOMIC DNA]</scope>
    <source>
        <strain evidence="3 4">DSM 12278</strain>
    </source>
</reference>